<organism evidence="2 3">
    <name type="scientific">Cognatiyoonia koreensis</name>
    <dbReference type="NCBI Taxonomy" id="364200"/>
    <lineage>
        <taxon>Bacteria</taxon>
        <taxon>Pseudomonadati</taxon>
        <taxon>Pseudomonadota</taxon>
        <taxon>Alphaproteobacteria</taxon>
        <taxon>Rhodobacterales</taxon>
        <taxon>Paracoccaceae</taxon>
        <taxon>Cognatiyoonia</taxon>
    </lineage>
</organism>
<gene>
    <name evidence="2" type="ORF">SAMN04488515_1904</name>
</gene>
<name>A0A1I0QGU8_9RHOB</name>
<keyword evidence="1" id="KW-0732">Signal</keyword>
<evidence type="ECO:0008006" key="4">
    <source>
        <dbReference type="Google" id="ProtNLM"/>
    </source>
</evidence>
<evidence type="ECO:0000313" key="2">
    <source>
        <dbReference type="EMBL" id="SEW26144.1"/>
    </source>
</evidence>
<keyword evidence="3" id="KW-1185">Reference proteome</keyword>
<feature type="signal peptide" evidence="1">
    <location>
        <begin position="1"/>
        <end position="25"/>
    </location>
</feature>
<protein>
    <recommendedName>
        <fullName evidence="4">Outer membrane protein beta-barrel family protein</fullName>
    </recommendedName>
</protein>
<reference evidence="2 3" key="1">
    <citation type="submission" date="2016-10" db="EMBL/GenBank/DDBJ databases">
        <authorList>
            <person name="de Groot N.N."/>
        </authorList>
    </citation>
    <scope>NUCLEOTIDE SEQUENCE [LARGE SCALE GENOMIC DNA]</scope>
    <source>
        <strain evidence="2 3">DSM 17925</strain>
    </source>
</reference>
<feature type="chain" id="PRO_5011435121" description="Outer membrane protein beta-barrel family protein" evidence="1">
    <location>
        <begin position="26"/>
        <end position="1153"/>
    </location>
</feature>
<dbReference type="AlphaFoldDB" id="A0A1I0QGU8"/>
<evidence type="ECO:0000256" key="1">
    <source>
        <dbReference type="SAM" id="SignalP"/>
    </source>
</evidence>
<dbReference type="RefSeq" id="WP_242650514.1">
    <property type="nucleotide sequence ID" value="NZ_FOIZ01000001.1"/>
</dbReference>
<dbReference type="STRING" id="364200.SAMN04488515_1904"/>
<dbReference type="Proteomes" id="UP000199167">
    <property type="component" value="Unassembled WGS sequence"/>
</dbReference>
<dbReference type="SUPFAM" id="SSF56935">
    <property type="entry name" value="Porins"/>
    <property type="match status" value="1"/>
</dbReference>
<proteinExistence type="predicted"/>
<accession>A0A1I0QGU8</accession>
<evidence type="ECO:0000313" key="3">
    <source>
        <dbReference type="Proteomes" id="UP000199167"/>
    </source>
</evidence>
<dbReference type="EMBL" id="FOIZ01000001">
    <property type="protein sequence ID" value="SEW26144.1"/>
    <property type="molecule type" value="Genomic_DNA"/>
</dbReference>
<sequence>MNKTVTLTTSTALALILGIPGIAIAQTLAGDAVTIPVGPNTEPETGPVNNSGFSLAIDGVAVDSDPQIEDRIRRTDIALAQADVQVTFDGLDPTPRLNLEIAGAQRAYGPGDTVTLRSETNYPAFISRGEFRIIDRSAAGGPRLVGTVPVNANGTASVALPAGGDLVAVHRVYDSRGRYDETEALPLTRADDRALSANPDGADFTAVRNMQINGGTITVAATSIAPGATLSTLGENVQADGSGRLVLQRILPAGDYDVDVSVSGGGQAAALSRPVTIPGAEWFYVAVADLTYGIYENSEDSGTETRSSGRLAFYLDGETDTGVQITASLDTGEQELDEIFSRLDEKDPRSVIARLDPLDSYPTFGDDSQIVDNTPTSGRFYLRVEQDGNFALWGDYKATIAGSSYLRNERSLYGAQLSYTAPQTTSRGDAIASVDLYAAQPEQLVGRDVFQGTGGSVYFLQRQDITIGSETLTVELRDVDTGRVIDRRTLVPGRDYDINYIQGVITLNSTLTDTLNPNLIQTNPGGDVAVNLVSQYEFTPTSTDVDGFSTGGRAEAWVTDNLRVGITAQQDDTGTADQTAAAVDLRYELGENTFVQLDYAESDGPGFGSSFSTDGGVLIDNTAANDGSGTAIKLAGQAALSDLGVNRNGVIGGYYEERTEGFSTLDYQVTDATGDETLYGLFARVEADERLGYGLYADVYENDAGNDKTEIGAEATGNINSQLTFTVAAEYLAESTDTTSGDRLDLAGRLTFAAREGLSYSIFGQTTADANGLEEFDRYGVGVDASIGAGWTIAAELSDGTGGIGGRILARQEQDENNATYFGYELDPGRAIDAGVSSGDNGGKYILGGRRQISDDVAFVGENIYDIFGTSRSLTSAYGVTYTATDFVTYEAALEFGQVEDSVNGDFDRQALSFGVRYEDEAVTGRARVEFRQEEASNGSTRDDLDAIYFSSDLRYKIDEEQRLVFSLDAARTDTAETSLLNGSLADASIGYAYRPIMDERLNVLARYRYLYDMFGQQIEGVAGSGPVQESHVFSIEGNYDLNTQWTLGAKVGGRFTESADEKGDDLVANDAWLAVVNARYNMVHNWDVLVEGRYFEAVDAEFTETGVLAAVYRHFGNNAKVGVGYNFGNISDDLTDLTQDEQGIFVNVIAKF</sequence>